<dbReference type="Proteomes" id="UP001276150">
    <property type="component" value="Unassembled WGS sequence"/>
</dbReference>
<protein>
    <submittedName>
        <fullName evidence="1">Uncharacterized protein</fullName>
    </submittedName>
</protein>
<dbReference type="EMBL" id="JAPMIV010000002">
    <property type="protein sequence ID" value="MDV6373407.1"/>
    <property type="molecule type" value="Genomic_DNA"/>
</dbReference>
<organism evidence="1 2">
    <name type="scientific">Deinococcus arenicola</name>
    <dbReference type="NCBI Taxonomy" id="2994950"/>
    <lineage>
        <taxon>Bacteria</taxon>
        <taxon>Thermotogati</taxon>
        <taxon>Deinococcota</taxon>
        <taxon>Deinococci</taxon>
        <taxon>Deinococcales</taxon>
        <taxon>Deinococcaceae</taxon>
        <taxon>Deinococcus</taxon>
    </lineage>
</organism>
<accession>A0ABU4DLW0</accession>
<name>A0ABU4DLW0_9DEIO</name>
<reference evidence="1 2" key="1">
    <citation type="submission" date="2022-11" db="EMBL/GenBank/DDBJ databases">
        <title>Deinococcus ZS9-10, Low Temperature and Draught-tolerating, UV-resistant Bacteria from Continental Antarctica.</title>
        <authorList>
            <person name="Cheng L."/>
        </authorList>
    </citation>
    <scope>NUCLEOTIDE SEQUENCE [LARGE SCALE GENOMIC DNA]</scope>
    <source>
        <strain evidence="1 2">ZS9-10</strain>
    </source>
</reference>
<gene>
    <name evidence="1" type="ORF">ORD21_02195</name>
</gene>
<dbReference type="InterPro" id="IPR027417">
    <property type="entry name" value="P-loop_NTPase"/>
</dbReference>
<proteinExistence type="predicted"/>
<evidence type="ECO:0000313" key="1">
    <source>
        <dbReference type="EMBL" id="MDV6373407.1"/>
    </source>
</evidence>
<feature type="non-terminal residue" evidence="1">
    <location>
        <position position="156"/>
    </location>
</feature>
<comment type="caution">
    <text evidence="1">The sequence shown here is derived from an EMBL/GenBank/DDBJ whole genome shotgun (WGS) entry which is preliminary data.</text>
</comment>
<sequence>MSIFAVAPPPELSAEHQAVQQAIKCALADPSALAVVRLPPGAGKSTLARDDAVQLLDGHLHRVLWAVRETRSVNSLGREALAEFERLTAGTPIRCDLVLGRDAASSTASHRRNLGWPTEPCIKVISHAHLPLMMDGGLKTSALSAADLLIIDEDPA</sequence>
<evidence type="ECO:0000313" key="2">
    <source>
        <dbReference type="Proteomes" id="UP001276150"/>
    </source>
</evidence>
<keyword evidence="2" id="KW-1185">Reference proteome</keyword>
<dbReference type="SUPFAM" id="SSF52540">
    <property type="entry name" value="P-loop containing nucleoside triphosphate hydrolases"/>
    <property type="match status" value="1"/>
</dbReference>
<dbReference type="RefSeq" id="WP_317638710.1">
    <property type="nucleotide sequence ID" value="NZ_JAPMIV010000002.1"/>
</dbReference>